<evidence type="ECO:0000256" key="4">
    <source>
        <dbReference type="ARBA" id="ARBA00022692"/>
    </source>
</evidence>
<evidence type="ECO:0000256" key="1">
    <source>
        <dbReference type="ARBA" id="ARBA00004434"/>
    </source>
</evidence>
<evidence type="ECO:0000256" key="10">
    <source>
        <dbReference type="RuleBase" id="RU367145"/>
    </source>
</evidence>
<dbReference type="PRINTS" id="PR01873">
    <property type="entry name" value="CYTCOXIDASE4"/>
</dbReference>
<dbReference type="Pfam" id="PF02936">
    <property type="entry name" value="COX4"/>
    <property type="match status" value="1"/>
</dbReference>
<keyword evidence="5 10" id="KW-0999">Mitochondrion inner membrane</keyword>
<gene>
    <name evidence="11" type="primary">COX4I1_1</name>
    <name evidence="11" type="ORF">P7K49_018166</name>
</gene>
<keyword evidence="12" id="KW-1185">Reference proteome</keyword>
<comment type="pathway">
    <text evidence="2 10">Energy metabolism; oxidative phosphorylation.</text>
</comment>
<proteinExistence type="inferred from homology"/>
<sequence>MNRSTNEWKMPVGAAMFFTGFRAFVIIWEKHHVDGPIPHTFDKEWVATQTKRMLDMKVNPVQGFTTKWD</sequence>
<evidence type="ECO:0000256" key="8">
    <source>
        <dbReference type="ARBA" id="ARBA00023128"/>
    </source>
</evidence>
<dbReference type="EMBL" id="JASSZA010000008">
    <property type="protein sequence ID" value="KAK2104310.1"/>
    <property type="molecule type" value="Genomic_DNA"/>
</dbReference>
<keyword evidence="4" id="KW-0812">Transmembrane</keyword>
<dbReference type="SUPFAM" id="SSF81406">
    <property type="entry name" value="Mitochondrial cytochrome c oxidase subunit IV"/>
    <property type="match status" value="1"/>
</dbReference>
<organism evidence="11 12">
    <name type="scientific">Saguinus oedipus</name>
    <name type="common">Cotton-top tamarin</name>
    <name type="synonym">Oedipomidas oedipus</name>
    <dbReference type="NCBI Taxonomy" id="9490"/>
    <lineage>
        <taxon>Eukaryota</taxon>
        <taxon>Metazoa</taxon>
        <taxon>Chordata</taxon>
        <taxon>Craniata</taxon>
        <taxon>Vertebrata</taxon>
        <taxon>Euteleostomi</taxon>
        <taxon>Mammalia</taxon>
        <taxon>Eutheria</taxon>
        <taxon>Euarchontoglires</taxon>
        <taxon>Primates</taxon>
        <taxon>Haplorrhini</taxon>
        <taxon>Platyrrhini</taxon>
        <taxon>Cebidae</taxon>
        <taxon>Callitrichinae</taxon>
        <taxon>Saguinus</taxon>
    </lineage>
</organism>
<reference evidence="11 12" key="1">
    <citation type="submission" date="2023-05" db="EMBL/GenBank/DDBJ databases">
        <title>B98-5 Cell Line De Novo Hybrid Assembly: An Optical Mapping Approach.</title>
        <authorList>
            <person name="Kananen K."/>
            <person name="Auerbach J.A."/>
            <person name="Kautto E."/>
            <person name="Blachly J.S."/>
        </authorList>
    </citation>
    <scope>NUCLEOTIDE SEQUENCE [LARGE SCALE GENOMIC DNA]</scope>
    <source>
        <strain evidence="11">B95-8</strain>
        <tissue evidence="11">Cell line</tissue>
    </source>
</reference>
<protein>
    <recommendedName>
        <fullName evidence="10">Cytochrome c oxidase subunit 4</fullName>
    </recommendedName>
</protein>
<comment type="subunit">
    <text evidence="10">Component of the cytochrome c oxidase (complex IV, CIV), a multisubunit enzyme composed of 14 subunits.</text>
</comment>
<name>A0ABQ9V5J1_SAGOE</name>
<comment type="caution">
    <text evidence="11">The sequence shown here is derived from an EMBL/GenBank/DDBJ whole genome shotgun (WGS) entry which is preliminary data.</text>
</comment>
<dbReference type="PANTHER" id="PTHR10707:SF12">
    <property type="entry name" value="CYTOCHROME C OXIDASE SUBUNIT 4 ISOFORM 1, MITOCHONDRIAL"/>
    <property type="match status" value="1"/>
</dbReference>
<comment type="similarity">
    <text evidence="3 10">Belongs to the cytochrome c oxidase IV family.</text>
</comment>
<evidence type="ECO:0000256" key="3">
    <source>
        <dbReference type="ARBA" id="ARBA00008135"/>
    </source>
</evidence>
<evidence type="ECO:0000256" key="9">
    <source>
        <dbReference type="ARBA" id="ARBA00023136"/>
    </source>
</evidence>
<dbReference type="InterPro" id="IPR004203">
    <property type="entry name" value="Cyt_c_oxidase_su4_fam"/>
</dbReference>
<dbReference type="Proteomes" id="UP001266305">
    <property type="component" value="Unassembled WGS sequence"/>
</dbReference>
<dbReference type="PANTHER" id="PTHR10707">
    <property type="entry name" value="CYTOCHROME C OXIDASE SUBUNIT IV"/>
    <property type="match status" value="1"/>
</dbReference>
<evidence type="ECO:0000256" key="5">
    <source>
        <dbReference type="ARBA" id="ARBA00022792"/>
    </source>
</evidence>
<evidence type="ECO:0000256" key="6">
    <source>
        <dbReference type="ARBA" id="ARBA00022989"/>
    </source>
</evidence>
<dbReference type="InterPro" id="IPR013288">
    <property type="entry name" value="Cyt_c_oxidase_su4"/>
</dbReference>
<evidence type="ECO:0000256" key="2">
    <source>
        <dbReference type="ARBA" id="ARBA00004673"/>
    </source>
</evidence>
<keyword evidence="7" id="KW-0007">Acetylation</keyword>
<keyword evidence="6" id="KW-1133">Transmembrane helix</keyword>
<dbReference type="InterPro" id="IPR036639">
    <property type="entry name" value="Cyt_c_oxidase_su4_sf"/>
</dbReference>
<dbReference type="Gene3D" id="1.10.442.10">
    <property type="entry name" value="Cytochrome c oxidase subunit IV"/>
    <property type="match status" value="1"/>
</dbReference>
<comment type="subcellular location">
    <subcellularLocation>
        <location evidence="1 10">Mitochondrion inner membrane</location>
        <topology evidence="1 10">Single-pass membrane protein</topology>
    </subcellularLocation>
</comment>
<accession>A0ABQ9V5J1</accession>
<comment type="function">
    <text evidence="10">Component of the cytochrome c oxidase, the last enzyme in the mitochondrial electron transport chain which drives oxidative phosphorylation.</text>
</comment>
<keyword evidence="8 10" id="KW-0496">Mitochondrion</keyword>
<evidence type="ECO:0000313" key="11">
    <source>
        <dbReference type="EMBL" id="KAK2104310.1"/>
    </source>
</evidence>
<evidence type="ECO:0000313" key="12">
    <source>
        <dbReference type="Proteomes" id="UP001266305"/>
    </source>
</evidence>
<keyword evidence="9" id="KW-0472">Membrane</keyword>
<evidence type="ECO:0000256" key="7">
    <source>
        <dbReference type="ARBA" id="ARBA00022990"/>
    </source>
</evidence>